<evidence type="ECO:0000256" key="2">
    <source>
        <dbReference type="RuleBase" id="RU003876"/>
    </source>
</evidence>
<feature type="compositionally biased region" description="Acidic residues" evidence="3">
    <location>
        <begin position="278"/>
        <end position="310"/>
    </location>
</feature>
<name>A0A1I8AFX2_9BILA</name>
<reference evidence="5" key="1">
    <citation type="submission" date="2016-11" db="UniProtKB">
        <authorList>
            <consortium name="WormBaseParasite"/>
        </authorList>
    </citation>
    <scope>IDENTIFICATION</scope>
</reference>
<dbReference type="Pfam" id="PF00956">
    <property type="entry name" value="NAP"/>
    <property type="match status" value="1"/>
</dbReference>
<protein>
    <submittedName>
        <fullName evidence="5">Nucleosome assembly protein</fullName>
    </submittedName>
</protein>
<keyword evidence="4" id="KW-1185">Reference proteome</keyword>
<dbReference type="GO" id="GO:0005634">
    <property type="term" value="C:nucleus"/>
    <property type="evidence" value="ECO:0007669"/>
    <property type="project" value="InterPro"/>
</dbReference>
<evidence type="ECO:0000256" key="3">
    <source>
        <dbReference type="SAM" id="MobiDB-lite"/>
    </source>
</evidence>
<dbReference type="AlphaFoldDB" id="A0A1I8AFX2"/>
<comment type="similarity">
    <text evidence="1 2">Belongs to the nucleosome assembly protein (NAP) family.</text>
</comment>
<sequence length="310" mass="35408">MDVMEVVDLETDTVEVPEHVMKSSAEVRHRVRALKKLQLDALQLQVQFYNKVNEMEAEFAKCANAIHAKRAAIVNGQYEPTAEEASLPLLHVLDKDALVEYEREWDNTNPNKGETGVPRFWLNTLMGSATFVDMIQERDEPVLEHLVDISYSVDTSPQAFTLIFKFSPNNGYFTNTEVMKRYETSTALDDKDPFNYEGPYWVSVTSTDINWLPGKDVTKDSTGDLQESFFNFFKVNGRRDQNLPPLAMEELEQDYELGQLICDEIIPRAVLYYTGEVNGDDDSDFECDEEEDTEDEDSNSGDASNEEMDE</sequence>
<dbReference type="Gene3D" id="1.20.5.1500">
    <property type="match status" value="1"/>
</dbReference>
<dbReference type="Proteomes" id="UP000095287">
    <property type="component" value="Unplaced"/>
</dbReference>
<dbReference type="SUPFAM" id="SSF143113">
    <property type="entry name" value="NAP-like"/>
    <property type="match status" value="1"/>
</dbReference>
<evidence type="ECO:0000313" key="4">
    <source>
        <dbReference type="Proteomes" id="UP000095287"/>
    </source>
</evidence>
<feature type="region of interest" description="Disordered" evidence="3">
    <location>
        <begin position="277"/>
        <end position="310"/>
    </location>
</feature>
<dbReference type="InterPro" id="IPR002164">
    <property type="entry name" value="NAP_family"/>
</dbReference>
<dbReference type="WBParaSite" id="L893_g5319.t1">
    <property type="protein sequence ID" value="L893_g5319.t1"/>
    <property type="gene ID" value="L893_g5319"/>
</dbReference>
<dbReference type="InterPro" id="IPR037231">
    <property type="entry name" value="NAP-like_sf"/>
</dbReference>
<evidence type="ECO:0000256" key="1">
    <source>
        <dbReference type="ARBA" id="ARBA00009947"/>
    </source>
</evidence>
<dbReference type="Gene3D" id="3.30.1120.90">
    <property type="entry name" value="Nucleosome assembly protein"/>
    <property type="match status" value="1"/>
</dbReference>
<dbReference type="PANTHER" id="PTHR11875">
    <property type="entry name" value="TESTIS-SPECIFIC Y-ENCODED PROTEIN"/>
    <property type="match status" value="1"/>
</dbReference>
<dbReference type="GO" id="GO:0006334">
    <property type="term" value="P:nucleosome assembly"/>
    <property type="evidence" value="ECO:0007669"/>
    <property type="project" value="InterPro"/>
</dbReference>
<proteinExistence type="inferred from homology"/>
<organism evidence="4 5">
    <name type="scientific">Steinernema glaseri</name>
    <dbReference type="NCBI Taxonomy" id="37863"/>
    <lineage>
        <taxon>Eukaryota</taxon>
        <taxon>Metazoa</taxon>
        <taxon>Ecdysozoa</taxon>
        <taxon>Nematoda</taxon>
        <taxon>Chromadorea</taxon>
        <taxon>Rhabditida</taxon>
        <taxon>Tylenchina</taxon>
        <taxon>Panagrolaimomorpha</taxon>
        <taxon>Strongyloidoidea</taxon>
        <taxon>Steinernematidae</taxon>
        <taxon>Steinernema</taxon>
    </lineage>
</organism>
<evidence type="ECO:0000313" key="5">
    <source>
        <dbReference type="WBParaSite" id="L893_g5319.t1"/>
    </source>
</evidence>
<accession>A0A1I8AFX2</accession>